<feature type="transmembrane region" description="Helical" evidence="6">
    <location>
        <begin position="100"/>
        <end position="118"/>
    </location>
</feature>
<dbReference type="RefSeq" id="WP_339122080.1">
    <property type="nucleotide sequence ID" value="NZ_BAABKS010000080.1"/>
</dbReference>
<keyword evidence="8" id="KW-1185">Reference proteome</keyword>
<evidence type="ECO:0000256" key="3">
    <source>
        <dbReference type="ARBA" id="ARBA00022692"/>
    </source>
</evidence>
<reference evidence="8" key="1">
    <citation type="journal article" date="2019" name="Int. J. Syst. Evol. Microbiol.">
        <title>The Global Catalogue of Microorganisms (GCM) 10K type strain sequencing project: providing services to taxonomists for standard genome sequencing and annotation.</title>
        <authorList>
            <consortium name="The Broad Institute Genomics Platform"/>
            <consortium name="The Broad Institute Genome Sequencing Center for Infectious Disease"/>
            <person name="Wu L."/>
            <person name="Ma J."/>
        </authorList>
    </citation>
    <scope>NUCLEOTIDE SEQUENCE [LARGE SCALE GENOMIC DNA]</scope>
    <source>
        <strain evidence="8">CCUG 49018</strain>
    </source>
</reference>
<evidence type="ECO:0000256" key="2">
    <source>
        <dbReference type="ARBA" id="ARBA00022475"/>
    </source>
</evidence>
<keyword evidence="3 6" id="KW-0812">Transmembrane</keyword>
<dbReference type="PANTHER" id="PTHR30250:SF11">
    <property type="entry name" value="O-ANTIGEN TRANSPORTER-RELATED"/>
    <property type="match status" value="1"/>
</dbReference>
<dbReference type="PANTHER" id="PTHR30250">
    <property type="entry name" value="PST FAMILY PREDICTED COLANIC ACID TRANSPORTER"/>
    <property type="match status" value="1"/>
</dbReference>
<feature type="transmembrane region" description="Helical" evidence="6">
    <location>
        <begin position="154"/>
        <end position="176"/>
    </location>
</feature>
<evidence type="ECO:0000313" key="8">
    <source>
        <dbReference type="Proteomes" id="UP001597182"/>
    </source>
</evidence>
<feature type="transmembrane region" description="Helical" evidence="6">
    <location>
        <begin position="308"/>
        <end position="331"/>
    </location>
</feature>
<evidence type="ECO:0000256" key="6">
    <source>
        <dbReference type="SAM" id="Phobius"/>
    </source>
</evidence>
<comment type="caution">
    <text evidence="7">The sequence shown here is derived from an EMBL/GenBank/DDBJ whole genome shotgun (WGS) entry which is preliminary data.</text>
</comment>
<keyword evidence="2" id="KW-1003">Cell membrane</keyword>
<organism evidence="7 8">
    <name type="scientific">Pseudonocardia benzenivorans</name>
    <dbReference type="NCBI Taxonomy" id="228005"/>
    <lineage>
        <taxon>Bacteria</taxon>
        <taxon>Bacillati</taxon>
        <taxon>Actinomycetota</taxon>
        <taxon>Actinomycetes</taxon>
        <taxon>Pseudonocardiales</taxon>
        <taxon>Pseudonocardiaceae</taxon>
        <taxon>Pseudonocardia</taxon>
    </lineage>
</organism>
<feature type="transmembrane region" description="Helical" evidence="6">
    <location>
        <begin position="399"/>
        <end position="419"/>
    </location>
</feature>
<protein>
    <submittedName>
        <fullName evidence="7">Lipopolysaccharide biosynthesis protein</fullName>
    </submittedName>
</protein>
<feature type="transmembrane region" description="Helical" evidence="6">
    <location>
        <begin position="182"/>
        <end position="199"/>
    </location>
</feature>
<feature type="transmembrane region" description="Helical" evidence="6">
    <location>
        <begin position="343"/>
        <end position="361"/>
    </location>
</feature>
<accession>A0ABW3V931</accession>
<dbReference type="EMBL" id="JBHTMB010000006">
    <property type="protein sequence ID" value="MFD1231826.1"/>
    <property type="molecule type" value="Genomic_DNA"/>
</dbReference>
<sequence length="429" mass="42960">MTSRADSGSRVRRTGAAAQVAGSQIGLALSNYMVLAIAARHLDTAGFAAVSSYYLLINTVGRGLFAAVELEATRAVADAVARGHDTAPAVRTARRDTLRLLVVALVLAAAAGPLLGHALGGPGVAIGLLAAGAVTMAASYLLRGPLAGRRRYGLYAATFWIEAAVGLAAAAAFVVADVQGTGAWIAILALAPLVSPLVLSRPASRVPATTGAEASADATAVPPAARGGVFWSAALLLAGQGVWNLAAVFVTSRLTDAPAVAAGFVTVAVILRAPVLLFPAVQAILLPSFTAMLGDGDRSGVRTIVRRLGAALAVGGVVWLVLAVFVVPWAARLLFAATVIPPAWVLVVLALSTVVGAAAQIGQTRLVAERRPAAVAGAWIAGLVVLVVIAFLASPPVPAAAVGQLAAAVAVLALLAVAARRPPDPGAAP</sequence>
<evidence type="ECO:0000256" key="4">
    <source>
        <dbReference type="ARBA" id="ARBA00022989"/>
    </source>
</evidence>
<feature type="transmembrane region" description="Helical" evidence="6">
    <location>
        <begin position="124"/>
        <end position="142"/>
    </location>
</feature>
<name>A0ABW3V931_9PSEU</name>
<evidence type="ECO:0000313" key="7">
    <source>
        <dbReference type="EMBL" id="MFD1231826.1"/>
    </source>
</evidence>
<feature type="transmembrane region" description="Helical" evidence="6">
    <location>
        <begin position="262"/>
        <end position="287"/>
    </location>
</feature>
<dbReference type="Proteomes" id="UP001597182">
    <property type="component" value="Unassembled WGS sequence"/>
</dbReference>
<feature type="transmembrane region" description="Helical" evidence="6">
    <location>
        <begin position="229"/>
        <end position="250"/>
    </location>
</feature>
<feature type="transmembrane region" description="Helical" evidence="6">
    <location>
        <begin position="373"/>
        <end position="393"/>
    </location>
</feature>
<keyword evidence="5 6" id="KW-0472">Membrane</keyword>
<proteinExistence type="predicted"/>
<comment type="subcellular location">
    <subcellularLocation>
        <location evidence="1">Cell membrane</location>
        <topology evidence="1">Multi-pass membrane protein</topology>
    </subcellularLocation>
</comment>
<evidence type="ECO:0000256" key="5">
    <source>
        <dbReference type="ARBA" id="ARBA00023136"/>
    </source>
</evidence>
<dbReference type="InterPro" id="IPR050833">
    <property type="entry name" value="Poly_Biosynth_Transport"/>
</dbReference>
<keyword evidence="4 6" id="KW-1133">Transmembrane helix</keyword>
<gene>
    <name evidence="7" type="ORF">ACFQ34_00870</name>
</gene>
<evidence type="ECO:0000256" key="1">
    <source>
        <dbReference type="ARBA" id="ARBA00004651"/>
    </source>
</evidence>